<dbReference type="InterPro" id="IPR003594">
    <property type="entry name" value="HATPase_dom"/>
</dbReference>
<dbReference type="InterPro" id="IPR036890">
    <property type="entry name" value="HATPase_C_sf"/>
</dbReference>
<keyword evidence="7 14" id="KW-0418">Kinase</keyword>
<evidence type="ECO:0000259" key="12">
    <source>
        <dbReference type="PROSITE" id="PS50109"/>
    </source>
</evidence>
<sequence>MATTEPRNPSLGGRLLAGLIGPLAVLFLISGATSYGLAQYFADAVYDGWLFDSVSSLALEIDRTANGPVVDMPPQTQRLFEWDVTDNTYFNISGARRGLIVGRANLPEPDDDTDVDEYQGAKLYNARMDGQNVRVAVLELPETDYGEKVKVKVAETTRKRRGLAQVILLSTLIPQLVLIAVAALAIRRGIRHGLHPLRLIADRLESRSHRQLAPLADEGVPREVQPLTRALNELLSRLEGALASQRRFIAEAAHQLRTPLTAIKLQADEIRREGEATSLRPLLDALRASADRAARLSNQLLSLARAEPDGAGLSAFRRFDLLRLVEEAGAEWVPRAVARGLDIRFTSEPDRQPIWIDGDPDLLREAINNLFDNALKYHPGKGAIHLRLASTPTPSVAVEDDGPGIPPELRAQMLRRFVRGNRGEGSGLGLPIALEIARLHGGDLLLEDAQSGSGLSARLILPLAVPVSGTVVAG</sequence>
<dbReference type="Pfam" id="PF00512">
    <property type="entry name" value="HisKA"/>
    <property type="match status" value="1"/>
</dbReference>
<dbReference type="Proteomes" id="UP000295341">
    <property type="component" value="Unassembled WGS sequence"/>
</dbReference>
<evidence type="ECO:0000256" key="3">
    <source>
        <dbReference type="ARBA" id="ARBA00012438"/>
    </source>
</evidence>
<evidence type="ECO:0000256" key="8">
    <source>
        <dbReference type="ARBA" id="ARBA00022989"/>
    </source>
</evidence>
<dbReference type="EC" id="2.7.13.3" evidence="3"/>
<evidence type="ECO:0000256" key="6">
    <source>
        <dbReference type="ARBA" id="ARBA00022692"/>
    </source>
</evidence>
<dbReference type="PANTHER" id="PTHR45436">
    <property type="entry name" value="SENSOR HISTIDINE KINASE YKOH"/>
    <property type="match status" value="1"/>
</dbReference>
<dbReference type="EMBL" id="SOBT01000009">
    <property type="protein sequence ID" value="TDU28592.1"/>
    <property type="molecule type" value="Genomic_DNA"/>
</dbReference>
<dbReference type="GO" id="GO:0000155">
    <property type="term" value="F:phosphorelay sensor kinase activity"/>
    <property type="evidence" value="ECO:0007669"/>
    <property type="project" value="InterPro"/>
</dbReference>
<protein>
    <recommendedName>
        <fullName evidence="3">histidine kinase</fullName>
        <ecNumber evidence="3">2.7.13.3</ecNumber>
    </recommendedName>
</protein>
<dbReference type="OrthoDB" id="9804645at2"/>
<evidence type="ECO:0000256" key="11">
    <source>
        <dbReference type="SAM" id="Phobius"/>
    </source>
</evidence>
<organism evidence="14 15">
    <name type="scientific">Panacagrimonas perspica</name>
    <dbReference type="NCBI Taxonomy" id="381431"/>
    <lineage>
        <taxon>Bacteria</taxon>
        <taxon>Pseudomonadati</taxon>
        <taxon>Pseudomonadota</taxon>
        <taxon>Gammaproteobacteria</taxon>
        <taxon>Nevskiales</taxon>
        <taxon>Nevskiaceae</taxon>
        <taxon>Panacagrimonas</taxon>
    </lineage>
</organism>
<feature type="domain" description="Histidine kinase" evidence="12">
    <location>
        <begin position="251"/>
        <end position="465"/>
    </location>
</feature>
<dbReference type="SMART" id="SM00387">
    <property type="entry name" value="HATPase_c"/>
    <property type="match status" value="1"/>
</dbReference>
<dbReference type="GO" id="GO:0005886">
    <property type="term" value="C:plasma membrane"/>
    <property type="evidence" value="ECO:0007669"/>
    <property type="project" value="TreeGrafter"/>
</dbReference>
<keyword evidence="8 11" id="KW-1133">Transmembrane helix</keyword>
<evidence type="ECO:0000259" key="13">
    <source>
        <dbReference type="PROSITE" id="PS50885"/>
    </source>
</evidence>
<keyword evidence="5" id="KW-0808">Transferase</keyword>
<keyword evidence="10 11" id="KW-0472">Membrane</keyword>
<dbReference type="SUPFAM" id="SSF47384">
    <property type="entry name" value="Homodimeric domain of signal transducing histidine kinase"/>
    <property type="match status" value="1"/>
</dbReference>
<comment type="subcellular location">
    <subcellularLocation>
        <location evidence="2">Membrane</location>
    </subcellularLocation>
</comment>
<dbReference type="SUPFAM" id="SSF55874">
    <property type="entry name" value="ATPase domain of HSP90 chaperone/DNA topoisomerase II/histidine kinase"/>
    <property type="match status" value="1"/>
</dbReference>
<proteinExistence type="predicted"/>
<dbReference type="SMART" id="SM00388">
    <property type="entry name" value="HisKA"/>
    <property type="match status" value="1"/>
</dbReference>
<comment type="catalytic activity">
    <reaction evidence="1">
        <text>ATP + protein L-histidine = ADP + protein N-phospho-L-histidine.</text>
        <dbReference type="EC" id="2.7.13.3"/>
    </reaction>
</comment>
<accession>A0A4R7P557</accession>
<dbReference type="PROSITE" id="PS50109">
    <property type="entry name" value="HIS_KIN"/>
    <property type="match status" value="1"/>
</dbReference>
<dbReference type="InterPro" id="IPR005467">
    <property type="entry name" value="His_kinase_dom"/>
</dbReference>
<reference evidence="14 15" key="1">
    <citation type="submission" date="2019-03" db="EMBL/GenBank/DDBJ databases">
        <title>Genomic Encyclopedia of Type Strains, Phase IV (KMG-IV): sequencing the most valuable type-strain genomes for metagenomic binning, comparative biology and taxonomic classification.</title>
        <authorList>
            <person name="Goeker M."/>
        </authorList>
    </citation>
    <scope>NUCLEOTIDE SEQUENCE [LARGE SCALE GENOMIC DNA]</scope>
    <source>
        <strain evidence="14 15">DSM 26377</strain>
    </source>
</reference>
<name>A0A4R7P557_9GAMM</name>
<keyword evidence="15" id="KW-1185">Reference proteome</keyword>
<feature type="transmembrane region" description="Helical" evidence="11">
    <location>
        <begin position="15"/>
        <end position="38"/>
    </location>
</feature>
<feature type="transmembrane region" description="Helical" evidence="11">
    <location>
        <begin position="166"/>
        <end position="186"/>
    </location>
</feature>
<dbReference type="RefSeq" id="WP_133882131.1">
    <property type="nucleotide sequence ID" value="NZ_MWIN01000002.1"/>
</dbReference>
<dbReference type="InterPro" id="IPR003660">
    <property type="entry name" value="HAMP_dom"/>
</dbReference>
<dbReference type="InterPro" id="IPR036097">
    <property type="entry name" value="HisK_dim/P_sf"/>
</dbReference>
<dbReference type="Pfam" id="PF08521">
    <property type="entry name" value="2CSK_N"/>
    <property type="match status" value="1"/>
</dbReference>
<dbReference type="InterPro" id="IPR004358">
    <property type="entry name" value="Sig_transdc_His_kin-like_C"/>
</dbReference>
<evidence type="ECO:0000256" key="9">
    <source>
        <dbReference type="ARBA" id="ARBA00023012"/>
    </source>
</evidence>
<feature type="domain" description="HAMP" evidence="13">
    <location>
        <begin position="191"/>
        <end position="243"/>
    </location>
</feature>
<dbReference type="PROSITE" id="PS50885">
    <property type="entry name" value="HAMP"/>
    <property type="match status" value="1"/>
</dbReference>
<evidence type="ECO:0000313" key="14">
    <source>
        <dbReference type="EMBL" id="TDU28592.1"/>
    </source>
</evidence>
<evidence type="ECO:0000256" key="2">
    <source>
        <dbReference type="ARBA" id="ARBA00004370"/>
    </source>
</evidence>
<dbReference type="Gene3D" id="1.10.287.130">
    <property type="match status" value="1"/>
</dbReference>
<keyword evidence="4" id="KW-0597">Phosphoprotein</keyword>
<evidence type="ECO:0000256" key="7">
    <source>
        <dbReference type="ARBA" id="ARBA00022777"/>
    </source>
</evidence>
<dbReference type="PANTHER" id="PTHR45436:SF1">
    <property type="entry name" value="SENSOR PROTEIN QSEC"/>
    <property type="match status" value="1"/>
</dbReference>
<dbReference type="Pfam" id="PF02518">
    <property type="entry name" value="HATPase_c"/>
    <property type="match status" value="1"/>
</dbReference>
<keyword evidence="6 11" id="KW-0812">Transmembrane</keyword>
<dbReference type="PRINTS" id="PR00344">
    <property type="entry name" value="BCTRLSENSOR"/>
</dbReference>
<evidence type="ECO:0000256" key="1">
    <source>
        <dbReference type="ARBA" id="ARBA00000085"/>
    </source>
</evidence>
<dbReference type="InterPro" id="IPR003661">
    <property type="entry name" value="HisK_dim/P_dom"/>
</dbReference>
<evidence type="ECO:0000256" key="5">
    <source>
        <dbReference type="ARBA" id="ARBA00022679"/>
    </source>
</evidence>
<dbReference type="InterPro" id="IPR050428">
    <property type="entry name" value="TCS_sensor_his_kinase"/>
</dbReference>
<evidence type="ECO:0000256" key="10">
    <source>
        <dbReference type="ARBA" id="ARBA00023136"/>
    </source>
</evidence>
<dbReference type="AlphaFoldDB" id="A0A4R7P557"/>
<comment type="caution">
    <text evidence="14">The sequence shown here is derived from an EMBL/GenBank/DDBJ whole genome shotgun (WGS) entry which is preliminary data.</text>
</comment>
<evidence type="ECO:0000313" key="15">
    <source>
        <dbReference type="Proteomes" id="UP000295341"/>
    </source>
</evidence>
<dbReference type="CDD" id="cd00082">
    <property type="entry name" value="HisKA"/>
    <property type="match status" value="1"/>
</dbReference>
<evidence type="ECO:0000256" key="4">
    <source>
        <dbReference type="ARBA" id="ARBA00022553"/>
    </source>
</evidence>
<dbReference type="Gene3D" id="3.30.565.10">
    <property type="entry name" value="Histidine kinase-like ATPase, C-terminal domain"/>
    <property type="match status" value="1"/>
</dbReference>
<keyword evidence="9" id="KW-0902">Two-component regulatory system</keyword>
<gene>
    <name evidence="14" type="ORF">DFR24_2967</name>
</gene>
<dbReference type="InterPro" id="IPR013727">
    <property type="entry name" value="2CSK_N"/>
</dbReference>